<dbReference type="Proteomes" id="UP000092671">
    <property type="component" value="Unassembled WGS sequence"/>
</dbReference>
<dbReference type="AlphaFoldDB" id="A0A1B8PIF1"/>
<name>A0A1B8PIF1_MORNO</name>
<evidence type="ECO:0000256" key="1">
    <source>
        <dbReference type="SAM" id="Phobius"/>
    </source>
</evidence>
<keyword evidence="1" id="KW-1133">Transmembrane helix</keyword>
<keyword evidence="1" id="KW-0472">Membrane</keyword>
<feature type="transmembrane region" description="Helical" evidence="1">
    <location>
        <begin position="38"/>
        <end position="56"/>
    </location>
</feature>
<gene>
    <name evidence="2" type="ORF">A9Z60_03680</name>
</gene>
<sequence length="67" mass="7690">MKLSEQILVDIIFNSIILLILLINMALLKYLWGSVTQGLLFIVMCYLISIITTIIFRCKTGKLDEKL</sequence>
<evidence type="ECO:0000313" key="2">
    <source>
        <dbReference type="EMBL" id="OBX49480.1"/>
    </source>
</evidence>
<proteinExistence type="predicted"/>
<organism evidence="2 3">
    <name type="scientific">Moraxella nonliquefaciens</name>
    <dbReference type="NCBI Taxonomy" id="478"/>
    <lineage>
        <taxon>Bacteria</taxon>
        <taxon>Pseudomonadati</taxon>
        <taxon>Pseudomonadota</taxon>
        <taxon>Gammaproteobacteria</taxon>
        <taxon>Moraxellales</taxon>
        <taxon>Moraxellaceae</taxon>
        <taxon>Moraxella</taxon>
    </lineage>
</organism>
<dbReference type="EMBL" id="LZDN01000039">
    <property type="protein sequence ID" value="OBX49480.1"/>
    <property type="molecule type" value="Genomic_DNA"/>
</dbReference>
<keyword evidence="1" id="KW-0812">Transmembrane</keyword>
<feature type="transmembrane region" description="Helical" evidence="1">
    <location>
        <begin position="7"/>
        <end position="32"/>
    </location>
</feature>
<comment type="caution">
    <text evidence="2">The sequence shown here is derived from an EMBL/GenBank/DDBJ whole genome shotgun (WGS) entry which is preliminary data.</text>
</comment>
<protein>
    <submittedName>
        <fullName evidence="2">Uncharacterized protein</fullName>
    </submittedName>
</protein>
<evidence type="ECO:0000313" key="3">
    <source>
        <dbReference type="Proteomes" id="UP000092671"/>
    </source>
</evidence>
<reference evidence="2 3" key="1">
    <citation type="submission" date="2016-06" db="EMBL/GenBank/DDBJ databases">
        <title>Draft genome of Moraxella nonliquefaciens CCUG 60284.</title>
        <authorList>
            <person name="Salva-Serra F."/>
            <person name="Engstrom-Jakobsson H."/>
            <person name="Thorell K."/>
            <person name="Gonzales-Siles L."/>
            <person name="Karlsson R."/>
            <person name="Boulund F."/>
            <person name="Engstrand L."/>
            <person name="Kristiansson E."/>
            <person name="Moore E."/>
        </authorList>
    </citation>
    <scope>NUCLEOTIDE SEQUENCE [LARGE SCALE GENOMIC DNA]</scope>
    <source>
        <strain evidence="2 3">CCUG 60284</strain>
    </source>
</reference>
<accession>A0A1B8PIF1</accession>